<keyword evidence="4" id="KW-1185">Reference proteome</keyword>
<sequence>MTFSEASRRRQRDENFTITGRTGQHHNYIRIREKMLKISCIVLVFLAVISVAVSQFRPIECNKPNEVYGCGSACQRECKTLGERCQIINAFCNDACYCVEGYARDNEGTCIPISQCPPKY</sequence>
<evidence type="ECO:0000259" key="2">
    <source>
        <dbReference type="Pfam" id="PF01826"/>
    </source>
</evidence>
<dbReference type="CDD" id="cd19941">
    <property type="entry name" value="TIL"/>
    <property type="match status" value="1"/>
</dbReference>
<evidence type="ECO:0000313" key="4">
    <source>
        <dbReference type="Proteomes" id="UP001458880"/>
    </source>
</evidence>
<keyword evidence="1" id="KW-1133">Transmembrane helix</keyword>
<accession>A0AAW1HUS3</accession>
<dbReference type="InterPro" id="IPR036084">
    <property type="entry name" value="Ser_inhib-like_sf"/>
</dbReference>
<evidence type="ECO:0000313" key="3">
    <source>
        <dbReference type="EMBL" id="KAK9680404.1"/>
    </source>
</evidence>
<dbReference type="SUPFAM" id="SSF57567">
    <property type="entry name" value="Serine protease inhibitors"/>
    <property type="match status" value="1"/>
</dbReference>
<dbReference type="InterPro" id="IPR002919">
    <property type="entry name" value="TIL_dom"/>
</dbReference>
<keyword evidence="1" id="KW-0812">Transmembrane</keyword>
<dbReference type="Gene3D" id="2.10.25.10">
    <property type="entry name" value="Laminin"/>
    <property type="match status" value="1"/>
</dbReference>
<evidence type="ECO:0000256" key="1">
    <source>
        <dbReference type="SAM" id="Phobius"/>
    </source>
</evidence>
<dbReference type="Pfam" id="PF01826">
    <property type="entry name" value="TIL"/>
    <property type="match status" value="1"/>
</dbReference>
<comment type="caution">
    <text evidence="3">The sequence shown here is derived from an EMBL/GenBank/DDBJ whole genome shotgun (WGS) entry which is preliminary data.</text>
</comment>
<dbReference type="Proteomes" id="UP001458880">
    <property type="component" value="Unassembled WGS sequence"/>
</dbReference>
<feature type="domain" description="TIL" evidence="2">
    <location>
        <begin position="61"/>
        <end position="116"/>
    </location>
</feature>
<name>A0AAW1HUS3_POPJA</name>
<reference evidence="3 4" key="1">
    <citation type="journal article" date="2024" name="BMC Genomics">
        <title>De novo assembly and annotation of Popillia japonica's genome with initial clues to its potential as an invasive pest.</title>
        <authorList>
            <person name="Cucini C."/>
            <person name="Boschi S."/>
            <person name="Funari R."/>
            <person name="Cardaioli E."/>
            <person name="Iannotti N."/>
            <person name="Marturano G."/>
            <person name="Paoli F."/>
            <person name="Bruttini M."/>
            <person name="Carapelli A."/>
            <person name="Frati F."/>
            <person name="Nardi F."/>
        </authorList>
    </citation>
    <scope>NUCLEOTIDE SEQUENCE [LARGE SCALE GENOMIC DNA]</scope>
    <source>
        <strain evidence="3">DMR45628</strain>
    </source>
</reference>
<organism evidence="3 4">
    <name type="scientific">Popillia japonica</name>
    <name type="common">Japanese beetle</name>
    <dbReference type="NCBI Taxonomy" id="7064"/>
    <lineage>
        <taxon>Eukaryota</taxon>
        <taxon>Metazoa</taxon>
        <taxon>Ecdysozoa</taxon>
        <taxon>Arthropoda</taxon>
        <taxon>Hexapoda</taxon>
        <taxon>Insecta</taxon>
        <taxon>Pterygota</taxon>
        <taxon>Neoptera</taxon>
        <taxon>Endopterygota</taxon>
        <taxon>Coleoptera</taxon>
        <taxon>Polyphaga</taxon>
        <taxon>Scarabaeiformia</taxon>
        <taxon>Scarabaeidae</taxon>
        <taxon>Rutelinae</taxon>
        <taxon>Popillia</taxon>
    </lineage>
</organism>
<protein>
    <submittedName>
        <fullName evidence="3">Trypsin Inhibitor like cysteine rich domain</fullName>
    </submittedName>
</protein>
<proteinExistence type="predicted"/>
<dbReference type="EMBL" id="JASPKY010000904">
    <property type="protein sequence ID" value="KAK9680404.1"/>
    <property type="molecule type" value="Genomic_DNA"/>
</dbReference>
<dbReference type="AlphaFoldDB" id="A0AAW1HUS3"/>
<gene>
    <name evidence="3" type="ORF">QE152_g39122</name>
</gene>
<keyword evidence="1" id="KW-0472">Membrane</keyword>
<feature type="transmembrane region" description="Helical" evidence="1">
    <location>
        <begin position="35"/>
        <end position="56"/>
    </location>
</feature>